<feature type="domain" description="Nudix hydrolase" evidence="3">
    <location>
        <begin position="19"/>
        <end position="149"/>
    </location>
</feature>
<evidence type="ECO:0000259" key="3">
    <source>
        <dbReference type="PROSITE" id="PS51462"/>
    </source>
</evidence>
<name>A0A021VV83_9CELL</name>
<accession>A0A021VV83</accession>
<sequence length="165" mass="17890">MPVPDFVLRLRERVGPDLLWLTGVSAVVLDDEDRVLLGRRADNGRWAVVSGILEPGEEPAPAVAREALEETGVEVEVLALTAVSVGEPVLYPNGDRAQYLDLCFWCRPTGGEAHVADDESTAVGWFALDALPEPLNASSGPRIARTVAYVSAARRGERPEAWFAR</sequence>
<protein>
    <submittedName>
        <fullName evidence="4">NUDIX hydrolase</fullName>
    </submittedName>
</protein>
<comment type="caution">
    <text evidence="4">The sequence shown here is derived from an EMBL/GenBank/DDBJ whole genome shotgun (WGS) entry which is preliminary data.</text>
</comment>
<evidence type="ECO:0000313" key="5">
    <source>
        <dbReference type="Proteomes" id="UP000019753"/>
    </source>
</evidence>
<dbReference type="PANTHER" id="PTHR43046:SF16">
    <property type="entry name" value="ADP-RIBOSE PYROPHOSPHATASE YJHB-RELATED"/>
    <property type="match status" value="1"/>
</dbReference>
<organism evidence="4 5">
    <name type="scientific">Actinotalea ferrariae CF5-4</name>
    <dbReference type="NCBI Taxonomy" id="948458"/>
    <lineage>
        <taxon>Bacteria</taxon>
        <taxon>Bacillati</taxon>
        <taxon>Actinomycetota</taxon>
        <taxon>Actinomycetes</taxon>
        <taxon>Micrococcales</taxon>
        <taxon>Cellulomonadaceae</taxon>
        <taxon>Actinotalea</taxon>
    </lineage>
</organism>
<evidence type="ECO:0000313" key="4">
    <source>
        <dbReference type="EMBL" id="EYR63945.1"/>
    </source>
</evidence>
<dbReference type="Proteomes" id="UP000019753">
    <property type="component" value="Unassembled WGS sequence"/>
</dbReference>
<dbReference type="OrthoDB" id="9814308at2"/>
<keyword evidence="2 4" id="KW-0378">Hydrolase</keyword>
<dbReference type="PROSITE" id="PS00893">
    <property type="entry name" value="NUDIX_BOX"/>
    <property type="match status" value="1"/>
</dbReference>
<dbReference type="SUPFAM" id="SSF55811">
    <property type="entry name" value="Nudix"/>
    <property type="match status" value="1"/>
</dbReference>
<gene>
    <name evidence="4" type="ORF">N866_17110</name>
</gene>
<reference evidence="4 5" key="1">
    <citation type="submission" date="2014-01" db="EMBL/GenBank/DDBJ databases">
        <title>Actinotalea ferrariae CF5-4.</title>
        <authorList>
            <person name="Chen F."/>
            <person name="Li Y."/>
            <person name="Wang G."/>
        </authorList>
    </citation>
    <scope>NUCLEOTIDE SEQUENCE [LARGE SCALE GENOMIC DNA]</scope>
    <source>
        <strain evidence="4 5">CF5-4</strain>
    </source>
</reference>
<proteinExistence type="predicted"/>
<dbReference type="Gene3D" id="3.90.79.10">
    <property type="entry name" value="Nucleoside Triphosphate Pyrophosphohydrolase"/>
    <property type="match status" value="1"/>
</dbReference>
<dbReference type="AlphaFoldDB" id="A0A021VV83"/>
<dbReference type="EMBL" id="AXCW01000059">
    <property type="protein sequence ID" value="EYR63945.1"/>
    <property type="molecule type" value="Genomic_DNA"/>
</dbReference>
<dbReference type="InterPro" id="IPR000086">
    <property type="entry name" value="NUDIX_hydrolase_dom"/>
</dbReference>
<evidence type="ECO:0000256" key="1">
    <source>
        <dbReference type="ARBA" id="ARBA00001946"/>
    </source>
</evidence>
<comment type="cofactor">
    <cofactor evidence="1">
        <name>Mg(2+)</name>
        <dbReference type="ChEBI" id="CHEBI:18420"/>
    </cofactor>
</comment>
<dbReference type="PANTHER" id="PTHR43046">
    <property type="entry name" value="GDP-MANNOSE MANNOSYL HYDROLASE"/>
    <property type="match status" value="1"/>
</dbReference>
<dbReference type="GO" id="GO:0016787">
    <property type="term" value="F:hydrolase activity"/>
    <property type="evidence" value="ECO:0007669"/>
    <property type="project" value="UniProtKB-KW"/>
</dbReference>
<dbReference type="RefSeq" id="WP_034224830.1">
    <property type="nucleotide sequence ID" value="NZ_AXCW01000059.1"/>
</dbReference>
<dbReference type="InterPro" id="IPR015797">
    <property type="entry name" value="NUDIX_hydrolase-like_dom_sf"/>
</dbReference>
<dbReference type="InterPro" id="IPR020084">
    <property type="entry name" value="NUDIX_hydrolase_CS"/>
</dbReference>
<dbReference type="CDD" id="cd18879">
    <property type="entry name" value="NUDIX_Hydrolase"/>
    <property type="match status" value="1"/>
</dbReference>
<evidence type="ECO:0000256" key="2">
    <source>
        <dbReference type="ARBA" id="ARBA00022801"/>
    </source>
</evidence>
<dbReference type="PROSITE" id="PS51462">
    <property type="entry name" value="NUDIX"/>
    <property type="match status" value="1"/>
</dbReference>
<dbReference type="Pfam" id="PF00293">
    <property type="entry name" value="NUDIX"/>
    <property type="match status" value="1"/>
</dbReference>
<keyword evidence="5" id="KW-1185">Reference proteome</keyword>